<keyword evidence="2" id="KW-1185">Reference proteome</keyword>
<dbReference type="EMBL" id="MU267703">
    <property type="protein sequence ID" value="KAH7910712.1"/>
    <property type="molecule type" value="Genomic_DNA"/>
</dbReference>
<reference evidence="1" key="1">
    <citation type="journal article" date="2021" name="New Phytol.">
        <title>Evolutionary innovations through gain and loss of genes in the ectomycorrhizal Boletales.</title>
        <authorList>
            <person name="Wu G."/>
            <person name="Miyauchi S."/>
            <person name="Morin E."/>
            <person name="Kuo A."/>
            <person name="Drula E."/>
            <person name="Varga T."/>
            <person name="Kohler A."/>
            <person name="Feng B."/>
            <person name="Cao Y."/>
            <person name="Lipzen A."/>
            <person name="Daum C."/>
            <person name="Hundley H."/>
            <person name="Pangilinan J."/>
            <person name="Johnson J."/>
            <person name="Barry K."/>
            <person name="LaButti K."/>
            <person name="Ng V."/>
            <person name="Ahrendt S."/>
            <person name="Min B."/>
            <person name="Choi I.G."/>
            <person name="Park H."/>
            <person name="Plett J.M."/>
            <person name="Magnuson J."/>
            <person name="Spatafora J.W."/>
            <person name="Nagy L.G."/>
            <person name="Henrissat B."/>
            <person name="Grigoriev I.V."/>
            <person name="Yang Z.L."/>
            <person name="Xu J."/>
            <person name="Martin F.M."/>
        </authorList>
    </citation>
    <scope>NUCLEOTIDE SEQUENCE</scope>
    <source>
        <strain evidence="1">ATCC 28755</strain>
    </source>
</reference>
<dbReference type="Proteomes" id="UP000790377">
    <property type="component" value="Unassembled WGS sequence"/>
</dbReference>
<comment type="caution">
    <text evidence="1">The sequence shown here is derived from an EMBL/GenBank/DDBJ whole genome shotgun (WGS) entry which is preliminary data.</text>
</comment>
<evidence type="ECO:0000313" key="1">
    <source>
        <dbReference type="EMBL" id="KAH7910712.1"/>
    </source>
</evidence>
<name>A0ACB8ADC0_9AGAM</name>
<accession>A0ACB8ADC0</accession>
<feature type="non-terminal residue" evidence="1">
    <location>
        <position position="776"/>
    </location>
</feature>
<gene>
    <name evidence="1" type="ORF">BJ138DRAFT_1189106</name>
</gene>
<evidence type="ECO:0000313" key="2">
    <source>
        <dbReference type="Proteomes" id="UP000790377"/>
    </source>
</evidence>
<protein>
    <submittedName>
        <fullName evidence="1">Uncharacterized protein</fullName>
    </submittedName>
</protein>
<organism evidence="1 2">
    <name type="scientific">Hygrophoropsis aurantiaca</name>
    <dbReference type="NCBI Taxonomy" id="72124"/>
    <lineage>
        <taxon>Eukaryota</taxon>
        <taxon>Fungi</taxon>
        <taxon>Dikarya</taxon>
        <taxon>Basidiomycota</taxon>
        <taxon>Agaricomycotina</taxon>
        <taxon>Agaricomycetes</taxon>
        <taxon>Agaricomycetidae</taxon>
        <taxon>Boletales</taxon>
        <taxon>Coniophorineae</taxon>
        <taxon>Hygrophoropsidaceae</taxon>
        <taxon>Hygrophoropsis</taxon>
    </lineage>
</organism>
<proteinExistence type="predicted"/>
<sequence length="776" mass="87919">MKPAEDSSVMQTPPTSIVPLTSSPLSKPEESPPHLKTVQKHPRKRTYMDHISSDKPEEQQPRKRVKVWMTTPSTTRSDEVENYFSLRMLQLARATRDTFTAKETYQRLRLHEIDIMRSIAADEFEEAISQRKDAESQIFDHVVFLCNLLEWARLRCSVDKSAFRTIELCELSQTFMSRSTTRGRAQNRGVRRGVSNPPLEVQIPPFQPTPFRGNEMTMPNNHYTATSATRSATYPPPGVNGDQIPDHSTYQSPYQPYSNQYQPAPQHSIEPGEEPQYNSYQRPSLFQYSAPQSTNQFLLPSPITTDQQNFPENPPPSEQTQPAHQGYYPPPLTDPFGHNPAPFANTSTPFENASTPFETTSTPFETTSTPFETTSTQTWSNSREISTVRRKLMAAAMIQTSGCDVDTLDQHRSRQGASRMPSQTHLRSFASSPYSRSSKSHRTSRATSSLRGGSLDYIGEGDNNSESRPRAPRNSKKENGPPKPTEMKFYSDKDQQNITWARYGIFNDMIIFAGWLQNKTHGEELRSHARECLVEAGKKYGHTTASTKHIETLILKWPSTVRSKLADYAMTFASQYDMTPSDPAVLVDVELTAEYTMSLFNRLIDSHDELFFLHKIDPDTARGEVHHFRATLFVQFHKLFWYTSSGSPINHFKSSYTTTPLHMLAHSAVGLHCGLERRATGRARGTNIIHFEGEKYASYELSYFNGMEAVLNSPTLGPGFKAWLDVLHQEGLSCSREFNKQHGPGSPTKVPAVYIPSEEELAAQRERRQQQQTMHA</sequence>